<dbReference type="SUPFAM" id="SSF53474">
    <property type="entry name" value="alpha/beta-Hydrolases"/>
    <property type="match status" value="1"/>
</dbReference>
<evidence type="ECO:0000313" key="9">
    <source>
        <dbReference type="Proteomes" id="UP000789524"/>
    </source>
</evidence>
<dbReference type="EC" id="3.1.1.-" evidence="6"/>
<proteinExistence type="inferred from homology"/>
<dbReference type="Proteomes" id="UP000789524">
    <property type="component" value="Unassembled WGS sequence"/>
</dbReference>
<dbReference type="AlphaFoldDB" id="A0A8J2QGM4"/>
<dbReference type="PANTHER" id="PTHR43142">
    <property type="entry name" value="CARBOXYLIC ESTER HYDROLASE"/>
    <property type="match status" value="1"/>
</dbReference>
<dbReference type="Gene3D" id="3.40.50.1820">
    <property type="entry name" value="alpha/beta hydrolase"/>
    <property type="match status" value="1"/>
</dbReference>
<evidence type="ECO:0000256" key="5">
    <source>
        <dbReference type="ARBA" id="ARBA00023180"/>
    </source>
</evidence>
<keyword evidence="2" id="KW-0719">Serine esterase</keyword>
<keyword evidence="5" id="KW-0325">Glycoprotein</keyword>
<reference evidence="8" key="1">
    <citation type="submission" date="2021-09" db="EMBL/GenBank/DDBJ databases">
        <authorList>
            <person name="Martin H S."/>
        </authorList>
    </citation>
    <scope>NUCLEOTIDE SEQUENCE</scope>
</reference>
<protein>
    <recommendedName>
        <fullName evidence="6">Carboxylic ester hydrolase</fullName>
        <ecNumber evidence="6">3.1.1.-</ecNumber>
    </recommendedName>
</protein>
<evidence type="ECO:0000259" key="7">
    <source>
        <dbReference type="Pfam" id="PF00135"/>
    </source>
</evidence>
<name>A0A8J2QGM4_9NEOP</name>
<evidence type="ECO:0000313" key="8">
    <source>
        <dbReference type="EMBL" id="CAG9560222.1"/>
    </source>
</evidence>
<dbReference type="InterPro" id="IPR002018">
    <property type="entry name" value="CarbesteraseB"/>
</dbReference>
<gene>
    <name evidence="8" type="ORF">DCHRY22_LOCUS1934</name>
</gene>
<dbReference type="InterPro" id="IPR029058">
    <property type="entry name" value="AB_hydrolase_fold"/>
</dbReference>
<feature type="domain" description="Carboxylesterase type B" evidence="7">
    <location>
        <begin position="12"/>
        <end position="525"/>
    </location>
</feature>
<dbReference type="PANTHER" id="PTHR43142:SF1">
    <property type="entry name" value="CARBOXYLIC ESTER HYDROLASE"/>
    <property type="match status" value="1"/>
</dbReference>
<evidence type="ECO:0000256" key="4">
    <source>
        <dbReference type="ARBA" id="ARBA00023157"/>
    </source>
</evidence>
<comment type="similarity">
    <text evidence="1 6">Belongs to the type-B carboxylesterase/lipase family.</text>
</comment>
<evidence type="ECO:0000256" key="1">
    <source>
        <dbReference type="ARBA" id="ARBA00005964"/>
    </source>
</evidence>
<keyword evidence="4" id="KW-1015">Disulfide bond</keyword>
<dbReference type="OrthoDB" id="19653at2759"/>
<dbReference type="Pfam" id="PF00135">
    <property type="entry name" value="COesterase"/>
    <property type="match status" value="1"/>
</dbReference>
<dbReference type="GO" id="GO:0052689">
    <property type="term" value="F:carboxylic ester hydrolase activity"/>
    <property type="evidence" value="ECO:0007669"/>
    <property type="project" value="UniProtKB-KW"/>
</dbReference>
<keyword evidence="3 6" id="KW-0378">Hydrolase</keyword>
<organism evidence="8 9">
    <name type="scientific">Danaus chrysippus</name>
    <name type="common">African queen</name>
    <dbReference type="NCBI Taxonomy" id="151541"/>
    <lineage>
        <taxon>Eukaryota</taxon>
        <taxon>Metazoa</taxon>
        <taxon>Ecdysozoa</taxon>
        <taxon>Arthropoda</taxon>
        <taxon>Hexapoda</taxon>
        <taxon>Insecta</taxon>
        <taxon>Pterygota</taxon>
        <taxon>Neoptera</taxon>
        <taxon>Endopterygota</taxon>
        <taxon>Lepidoptera</taxon>
        <taxon>Glossata</taxon>
        <taxon>Ditrysia</taxon>
        <taxon>Papilionoidea</taxon>
        <taxon>Nymphalidae</taxon>
        <taxon>Danainae</taxon>
        <taxon>Danaini</taxon>
        <taxon>Danaina</taxon>
        <taxon>Danaus</taxon>
        <taxon>Anosia</taxon>
    </lineage>
</organism>
<evidence type="ECO:0000256" key="2">
    <source>
        <dbReference type="ARBA" id="ARBA00022487"/>
    </source>
</evidence>
<evidence type="ECO:0000256" key="3">
    <source>
        <dbReference type="ARBA" id="ARBA00022801"/>
    </source>
</evidence>
<accession>A0A8J2QGM4</accession>
<sequence>MKIISADKVNDEPIVTVNEGKLRGEVGNLVDGARYYSFKGIPYAAPPIGNLRFKAPLPPKPWSGIRDATKFGSICTQFNTTFQGDEDCLFLNVYTKVLDKKSKIPVMVYIHGGSYYEGSGDFFLGDFLMQHDVILVTLNYRLELLGFLSLGIPEAPGNAGLKDQVAALRWIQRNIDQFGGDPRSVTIFGESSGASSVTYHMFSPMSRGLFHKVIAQSGTCIHDWAIAKGAEARGFRAGKIRGKETDNIHDLYNFFMNIDQYQLTNLTFSTLTDDERYRGLPEQFIPVIEKKFPNVEPFITENPVKMLAEGKVNKVPLMLGYNSAEGLVIVRDHITKLDVYNSQPSYYVQREVAERVSSKKLKELGDRIKRFYVGNNNITENDQNTIADMQTDMHFSYNTHRFADLYASLHASTYLYRFNFVTDLNIIKIALELTNLKGVSHADELWYLFYNYLNADLYKNQPRLREIIYKVTKLWADFAKTGNPTPDNSVGEIWRPYTVHEKKYYNIDDSFSVGRYADKDRIEFWDKMYAEAGLPHISSQKCHH</sequence>
<keyword evidence="9" id="KW-1185">Reference proteome</keyword>
<dbReference type="EMBL" id="CAKASE010000045">
    <property type="protein sequence ID" value="CAG9560222.1"/>
    <property type="molecule type" value="Genomic_DNA"/>
</dbReference>
<evidence type="ECO:0000256" key="6">
    <source>
        <dbReference type="RuleBase" id="RU361235"/>
    </source>
</evidence>
<dbReference type="PROSITE" id="PS00122">
    <property type="entry name" value="CARBOXYLESTERASE_B_1"/>
    <property type="match status" value="1"/>
</dbReference>
<comment type="caution">
    <text evidence="8">The sequence shown here is derived from an EMBL/GenBank/DDBJ whole genome shotgun (WGS) entry which is preliminary data.</text>
</comment>
<dbReference type="InterPro" id="IPR019826">
    <property type="entry name" value="Carboxylesterase_B_AS"/>
</dbReference>